<feature type="domain" description="Prephenate dehydratase" evidence="21">
    <location>
        <begin position="95"/>
        <end position="270"/>
    </location>
</feature>
<evidence type="ECO:0000313" key="23">
    <source>
        <dbReference type="EMBL" id="MDH2007032.1"/>
    </source>
</evidence>
<dbReference type="CDD" id="cd13630">
    <property type="entry name" value="PBP2_PDT_1"/>
    <property type="match status" value="1"/>
</dbReference>
<dbReference type="SUPFAM" id="SSF48600">
    <property type="entry name" value="Chorismate mutase II"/>
    <property type="match status" value="1"/>
</dbReference>
<evidence type="ECO:0000256" key="14">
    <source>
        <dbReference type="ARBA" id="ARBA00023239"/>
    </source>
</evidence>
<dbReference type="PANTHER" id="PTHR21022">
    <property type="entry name" value="PREPHENATE DEHYDRATASE P PROTEIN"/>
    <property type="match status" value="1"/>
</dbReference>
<dbReference type="NCBIfam" id="NF008865">
    <property type="entry name" value="PRK11898.1"/>
    <property type="match status" value="1"/>
</dbReference>
<evidence type="ECO:0000256" key="10">
    <source>
        <dbReference type="ARBA" id="ARBA00022605"/>
    </source>
</evidence>
<evidence type="ECO:0000256" key="15">
    <source>
        <dbReference type="ARBA" id="ARBA00023268"/>
    </source>
</evidence>
<dbReference type="InterPro" id="IPR045865">
    <property type="entry name" value="ACT-like_dom_sf"/>
</dbReference>
<evidence type="ECO:0000256" key="5">
    <source>
        <dbReference type="ARBA" id="ARBA00004817"/>
    </source>
</evidence>
<sequence>MSTEPQASPELLKLRNEIDSLDRQLLSLVNQRAHVAEQVGELKKQEGTAFFRPDRVAQVIEKIKSNNPGPLKGAHVAAIWREIMSACLALESPQRVAVLGPEGTFTEEAAVQYFGGAADFLYCNTFEEVFHATAAGSAQYGVVGVENSTEGVVNRTLDMFRNTPCHIVGEVSLLIRHHLLRSTNTLEGIEVVAAHPQALAQCHAWLSKHLPHAERRPVESNAEGARLAAQNPTWAGISSERAAQQFGLHIVSHAIQDEAYNRTRFAIICLPHTLATPAPTGKDCTSLVISVPNRPGAVHDLLVPLKKHGVSMTRFESRPARTGQWEYYFYIDLEGHPAQPHVAQALQELQALSAFYKVLGTYPVPA</sequence>
<comment type="subcellular location">
    <subcellularLocation>
        <location evidence="3">Cytoplasm</location>
    </subcellularLocation>
</comment>
<name>A0AA43AY56_9BURK</name>
<evidence type="ECO:0000256" key="7">
    <source>
        <dbReference type="ARBA" id="ARBA00013147"/>
    </source>
</evidence>
<dbReference type="InterPro" id="IPR036263">
    <property type="entry name" value="Chorismate_II_sf"/>
</dbReference>
<keyword evidence="13" id="KW-0413">Isomerase</keyword>
<evidence type="ECO:0000256" key="11">
    <source>
        <dbReference type="ARBA" id="ARBA00023141"/>
    </source>
</evidence>
<evidence type="ECO:0000256" key="2">
    <source>
        <dbReference type="ARBA" id="ARBA00002364"/>
    </source>
</evidence>
<dbReference type="InterPro" id="IPR002701">
    <property type="entry name" value="CM_II_prokaryot"/>
</dbReference>
<comment type="pathway">
    <text evidence="4">Amino-acid biosynthesis; L-phenylalanine biosynthesis; phenylpyruvate from prephenate: step 1/1.</text>
</comment>
<feature type="domain" description="ACT" evidence="22">
    <location>
        <begin position="286"/>
        <end position="363"/>
    </location>
</feature>
<dbReference type="FunFam" id="3.30.70.260:FF:000012">
    <property type="entry name" value="Prephenate dehydratase"/>
    <property type="match status" value="1"/>
</dbReference>
<organism evidence="23 24">
    <name type="scientific">Comamonas aquatica</name>
    <dbReference type="NCBI Taxonomy" id="225991"/>
    <lineage>
        <taxon>Bacteria</taxon>
        <taxon>Pseudomonadati</taxon>
        <taxon>Pseudomonadota</taxon>
        <taxon>Betaproteobacteria</taxon>
        <taxon>Burkholderiales</taxon>
        <taxon>Comamonadaceae</taxon>
        <taxon>Comamonas</taxon>
    </lineage>
</organism>
<dbReference type="EMBL" id="JAOCJW010000042">
    <property type="protein sequence ID" value="MDH2007032.1"/>
    <property type="molecule type" value="Genomic_DNA"/>
</dbReference>
<dbReference type="SUPFAM" id="SSF55021">
    <property type="entry name" value="ACT-like"/>
    <property type="match status" value="1"/>
</dbReference>
<dbReference type="PROSITE" id="PS51671">
    <property type="entry name" value="ACT"/>
    <property type="match status" value="1"/>
</dbReference>
<accession>A0AA43AY56</accession>
<evidence type="ECO:0000313" key="24">
    <source>
        <dbReference type="Proteomes" id="UP001161294"/>
    </source>
</evidence>
<comment type="catalytic activity">
    <reaction evidence="18">
        <text>prephenate + H(+) = 3-phenylpyruvate + CO2 + H2O</text>
        <dbReference type="Rhea" id="RHEA:21648"/>
        <dbReference type="ChEBI" id="CHEBI:15377"/>
        <dbReference type="ChEBI" id="CHEBI:15378"/>
        <dbReference type="ChEBI" id="CHEBI:16526"/>
        <dbReference type="ChEBI" id="CHEBI:18005"/>
        <dbReference type="ChEBI" id="CHEBI:29934"/>
        <dbReference type="EC" id="4.2.1.51"/>
    </reaction>
</comment>
<dbReference type="GO" id="GO:0004664">
    <property type="term" value="F:prephenate dehydratase activity"/>
    <property type="evidence" value="ECO:0007669"/>
    <property type="project" value="UniProtKB-EC"/>
</dbReference>
<dbReference type="Pfam" id="PF00800">
    <property type="entry name" value="PDT"/>
    <property type="match status" value="1"/>
</dbReference>
<reference evidence="23" key="1">
    <citation type="submission" date="2022-09" db="EMBL/GenBank/DDBJ databases">
        <title>Intensive care unit water sources are persistently colonized with multi-drug resistant bacteria and are the site of extensive horizontal gene transfer of antibiotic resistance genes.</title>
        <authorList>
            <person name="Diorio-Toth L."/>
        </authorList>
    </citation>
    <scope>NUCLEOTIDE SEQUENCE</scope>
    <source>
        <strain evidence="23">GD03686</strain>
    </source>
</reference>
<evidence type="ECO:0000256" key="8">
    <source>
        <dbReference type="ARBA" id="ARBA00014401"/>
    </source>
</evidence>
<comment type="caution">
    <text evidence="23">The sequence shown here is derived from an EMBL/GenBank/DDBJ whole genome shotgun (WGS) entry which is preliminary data.</text>
</comment>
<dbReference type="AlphaFoldDB" id="A0AA43AY56"/>
<dbReference type="PROSITE" id="PS00858">
    <property type="entry name" value="PREPHENATE_DEHYDR_2"/>
    <property type="match status" value="1"/>
</dbReference>
<dbReference type="InterPro" id="IPR036979">
    <property type="entry name" value="CM_dom_sf"/>
</dbReference>
<evidence type="ECO:0000256" key="4">
    <source>
        <dbReference type="ARBA" id="ARBA00004741"/>
    </source>
</evidence>
<evidence type="ECO:0000256" key="17">
    <source>
        <dbReference type="ARBA" id="ARBA00031520"/>
    </source>
</evidence>
<evidence type="ECO:0000256" key="6">
    <source>
        <dbReference type="ARBA" id="ARBA00012404"/>
    </source>
</evidence>
<comment type="function">
    <text evidence="2">Catalyzes the Claisen rearrangement of chorismate to prephenate and the decarboxylation/dehydration of prephenate to phenylpyruvate.</text>
</comment>
<dbReference type="Gene3D" id="1.20.59.10">
    <property type="entry name" value="Chorismate mutase"/>
    <property type="match status" value="1"/>
</dbReference>
<dbReference type="GO" id="GO:0005737">
    <property type="term" value="C:cytoplasm"/>
    <property type="evidence" value="ECO:0007669"/>
    <property type="project" value="UniProtKB-SubCell"/>
</dbReference>
<keyword evidence="12" id="KW-0584">Phenylalanine biosynthesis</keyword>
<dbReference type="GO" id="GO:0004106">
    <property type="term" value="F:chorismate mutase activity"/>
    <property type="evidence" value="ECO:0007669"/>
    <property type="project" value="UniProtKB-EC"/>
</dbReference>
<dbReference type="Pfam" id="PF01817">
    <property type="entry name" value="CM_2"/>
    <property type="match status" value="1"/>
</dbReference>
<dbReference type="PROSITE" id="PS51168">
    <property type="entry name" value="CHORISMATE_MUT_2"/>
    <property type="match status" value="1"/>
</dbReference>
<keyword evidence="9" id="KW-0963">Cytoplasm</keyword>
<keyword evidence="10" id="KW-0028">Amino-acid biosynthesis</keyword>
<feature type="domain" description="Chorismate mutase" evidence="20">
    <location>
        <begin position="5"/>
        <end position="95"/>
    </location>
</feature>
<evidence type="ECO:0000256" key="3">
    <source>
        <dbReference type="ARBA" id="ARBA00004496"/>
    </source>
</evidence>
<evidence type="ECO:0000259" key="22">
    <source>
        <dbReference type="PROSITE" id="PS51671"/>
    </source>
</evidence>
<dbReference type="SUPFAM" id="SSF53850">
    <property type="entry name" value="Periplasmic binding protein-like II"/>
    <property type="match status" value="1"/>
</dbReference>
<evidence type="ECO:0000256" key="12">
    <source>
        <dbReference type="ARBA" id="ARBA00023222"/>
    </source>
</evidence>
<evidence type="ECO:0000256" key="19">
    <source>
        <dbReference type="PIRSR" id="PIRSR001500-2"/>
    </source>
</evidence>
<evidence type="ECO:0000259" key="20">
    <source>
        <dbReference type="PROSITE" id="PS51168"/>
    </source>
</evidence>
<dbReference type="CDD" id="cd04905">
    <property type="entry name" value="ACT_CM-PDT"/>
    <property type="match status" value="1"/>
</dbReference>
<dbReference type="Pfam" id="PF01842">
    <property type="entry name" value="ACT"/>
    <property type="match status" value="1"/>
</dbReference>
<evidence type="ECO:0000256" key="9">
    <source>
        <dbReference type="ARBA" id="ARBA00022490"/>
    </source>
</evidence>
<comment type="pathway">
    <text evidence="5">Metabolic intermediate biosynthesis; prephenate biosynthesis; prephenate from chorismate: step 1/1.</text>
</comment>
<gene>
    <name evidence="23" type="primary">pheA</name>
    <name evidence="23" type="ORF">N5J23_16065</name>
</gene>
<dbReference type="NCBIfam" id="TIGR01807">
    <property type="entry name" value="CM_P2"/>
    <property type="match status" value="1"/>
</dbReference>
<dbReference type="InterPro" id="IPR010957">
    <property type="entry name" value="G/b/e-P-prot_chorismate_mutase"/>
</dbReference>
<evidence type="ECO:0000256" key="18">
    <source>
        <dbReference type="ARBA" id="ARBA00047848"/>
    </source>
</evidence>
<evidence type="ECO:0000256" key="1">
    <source>
        <dbReference type="ARBA" id="ARBA00000824"/>
    </source>
</evidence>
<dbReference type="EC" id="4.2.1.51" evidence="7"/>
<dbReference type="GO" id="GO:0009094">
    <property type="term" value="P:L-phenylalanine biosynthetic process"/>
    <property type="evidence" value="ECO:0007669"/>
    <property type="project" value="UniProtKB-KW"/>
</dbReference>
<dbReference type="Proteomes" id="UP001161294">
    <property type="component" value="Unassembled WGS sequence"/>
</dbReference>
<comment type="catalytic activity">
    <reaction evidence="1">
        <text>chorismate = prephenate</text>
        <dbReference type="Rhea" id="RHEA:13897"/>
        <dbReference type="ChEBI" id="CHEBI:29748"/>
        <dbReference type="ChEBI" id="CHEBI:29934"/>
        <dbReference type="EC" id="5.4.99.5"/>
    </reaction>
</comment>
<dbReference type="InterPro" id="IPR008242">
    <property type="entry name" value="Chor_mutase/pphenate_deHydtase"/>
</dbReference>
<dbReference type="GO" id="GO:0046417">
    <property type="term" value="P:chorismate metabolic process"/>
    <property type="evidence" value="ECO:0007669"/>
    <property type="project" value="InterPro"/>
</dbReference>
<protein>
    <recommendedName>
        <fullName evidence="8">Bifunctional chorismate mutase/prephenate dehydratase</fullName>
        <ecNumber evidence="7">4.2.1.51</ecNumber>
        <ecNumber evidence="6">5.4.99.5</ecNumber>
    </recommendedName>
    <alternativeName>
        <fullName evidence="17">Chorismate mutase-prephenate dehydratase</fullName>
    </alternativeName>
    <alternativeName>
        <fullName evidence="16">p-protein</fullName>
    </alternativeName>
</protein>
<dbReference type="InterPro" id="IPR001086">
    <property type="entry name" value="Preph_deHydtase"/>
</dbReference>
<dbReference type="PROSITE" id="PS51171">
    <property type="entry name" value="PREPHENATE_DEHYDR_3"/>
    <property type="match status" value="1"/>
</dbReference>
<dbReference type="InterPro" id="IPR018528">
    <property type="entry name" value="Preph_deHydtase_CS"/>
</dbReference>
<dbReference type="EC" id="5.4.99.5" evidence="6"/>
<dbReference type="RefSeq" id="WP_279813115.1">
    <property type="nucleotide sequence ID" value="NZ_JAOCAZ010000056.1"/>
</dbReference>
<dbReference type="Gene3D" id="3.40.190.10">
    <property type="entry name" value="Periplasmic binding protein-like II"/>
    <property type="match status" value="2"/>
</dbReference>
<dbReference type="InterPro" id="IPR002912">
    <property type="entry name" value="ACT_dom"/>
</dbReference>
<dbReference type="PIRSF" id="PIRSF001500">
    <property type="entry name" value="Chor_mut_pdt_Ppr"/>
    <property type="match status" value="1"/>
</dbReference>
<keyword evidence="11" id="KW-0057">Aromatic amino acid biosynthesis</keyword>
<evidence type="ECO:0000259" key="21">
    <source>
        <dbReference type="PROSITE" id="PS51171"/>
    </source>
</evidence>
<evidence type="ECO:0000256" key="13">
    <source>
        <dbReference type="ARBA" id="ARBA00023235"/>
    </source>
</evidence>
<keyword evidence="15" id="KW-0511">Multifunctional enzyme</keyword>
<dbReference type="Gene3D" id="3.30.70.260">
    <property type="match status" value="1"/>
</dbReference>
<proteinExistence type="predicted"/>
<dbReference type="FunFam" id="3.40.190.10:FF:000029">
    <property type="entry name" value="Chorismate mutase/Prephenate dehydratase"/>
    <property type="match status" value="1"/>
</dbReference>
<feature type="site" description="Essential for prephenate dehydratase activity" evidence="19">
    <location>
        <position position="263"/>
    </location>
</feature>
<evidence type="ECO:0000256" key="16">
    <source>
        <dbReference type="ARBA" id="ARBA00031175"/>
    </source>
</evidence>
<dbReference type="PANTHER" id="PTHR21022:SF19">
    <property type="entry name" value="PREPHENATE DEHYDRATASE-RELATED"/>
    <property type="match status" value="1"/>
</dbReference>
<dbReference type="SMART" id="SM00830">
    <property type="entry name" value="CM_2"/>
    <property type="match status" value="1"/>
</dbReference>
<keyword evidence="14 23" id="KW-0456">Lyase</keyword>